<evidence type="ECO:0000313" key="3">
    <source>
        <dbReference type="Proteomes" id="UP001595859"/>
    </source>
</evidence>
<name>A0ABV9S2S3_9PSEU</name>
<sequence>MIEHALADGVAEQFGSLLRRLRTDTGLTQRMLADLSTISERAIRDLEQGKARPRTDTVRLIAEALRLGRFARASLERAANTGRGSRPTLDAVLAAPPAVLNTMIGREQETAAVTGELVRGTSRLVVLRGLPGVGKTRLAVEVARALHTGSRMPVLWLTRPGAIAADSPAQDRWLADLLNTAARALFDAGHDLTALTEAIGDRDTLLVLDDGLPRTEAVLSLLGECPGLRVLVTTTETAALPGERAFLVAPLAVPDGTHDARAVAAAPAVRLFLTHLDRARPGYRLTAAHAPVVADICAAVDGLPPALATAASWLAVYDLPALSDLLRIDPAALLDPGLLARLAAHVAALPAAERAALTALADLGPDASLPGLAAATGHDPAAAGLLLRNLVLHGVVRARQTAAGSRFRVLALTRPRPRS</sequence>
<keyword evidence="3" id="KW-1185">Reference proteome</keyword>
<evidence type="ECO:0000313" key="2">
    <source>
        <dbReference type="EMBL" id="MFC4855953.1"/>
    </source>
</evidence>
<dbReference type="PRINTS" id="PR00364">
    <property type="entry name" value="DISEASERSIST"/>
</dbReference>
<gene>
    <name evidence="2" type="ORF">ACFPCV_20770</name>
</gene>
<protein>
    <submittedName>
        <fullName evidence="2">Helix-turn-helix domain-containing protein</fullName>
    </submittedName>
</protein>
<proteinExistence type="predicted"/>
<dbReference type="Proteomes" id="UP001595859">
    <property type="component" value="Unassembled WGS sequence"/>
</dbReference>
<dbReference type="InterPro" id="IPR001387">
    <property type="entry name" value="Cro/C1-type_HTH"/>
</dbReference>
<dbReference type="InterPro" id="IPR027417">
    <property type="entry name" value="P-loop_NTPase"/>
</dbReference>
<dbReference type="Gene3D" id="1.10.260.40">
    <property type="entry name" value="lambda repressor-like DNA-binding domains"/>
    <property type="match status" value="1"/>
</dbReference>
<dbReference type="SUPFAM" id="SSF52540">
    <property type="entry name" value="P-loop containing nucleoside triphosphate hydrolases"/>
    <property type="match status" value="1"/>
</dbReference>
<dbReference type="PANTHER" id="PTHR47691:SF3">
    <property type="entry name" value="HTH-TYPE TRANSCRIPTIONAL REGULATOR RV0890C-RELATED"/>
    <property type="match status" value="1"/>
</dbReference>
<dbReference type="SMART" id="SM00530">
    <property type="entry name" value="HTH_XRE"/>
    <property type="match status" value="1"/>
</dbReference>
<dbReference type="Pfam" id="PF13560">
    <property type="entry name" value="HTH_31"/>
    <property type="match status" value="1"/>
</dbReference>
<comment type="caution">
    <text evidence="2">The sequence shown here is derived from an EMBL/GenBank/DDBJ whole genome shotgun (WGS) entry which is preliminary data.</text>
</comment>
<dbReference type="SUPFAM" id="SSF47413">
    <property type="entry name" value="lambda repressor-like DNA-binding domains"/>
    <property type="match status" value="1"/>
</dbReference>
<organism evidence="2 3">
    <name type="scientific">Actinophytocola glycyrrhizae</name>
    <dbReference type="NCBI Taxonomy" id="2044873"/>
    <lineage>
        <taxon>Bacteria</taxon>
        <taxon>Bacillati</taxon>
        <taxon>Actinomycetota</taxon>
        <taxon>Actinomycetes</taxon>
        <taxon>Pseudonocardiales</taxon>
        <taxon>Pseudonocardiaceae</taxon>
    </lineage>
</organism>
<accession>A0ABV9S2S3</accession>
<dbReference type="CDD" id="cd00093">
    <property type="entry name" value="HTH_XRE"/>
    <property type="match status" value="1"/>
</dbReference>
<dbReference type="InterPro" id="IPR010982">
    <property type="entry name" value="Lambda_DNA-bd_dom_sf"/>
</dbReference>
<evidence type="ECO:0000259" key="1">
    <source>
        <dbReference type="PROSITE" id="PS50943"/>
    </source>
</evidence>
<dbReference type="Gene3D" id="3.40.50.300">
    <property type="entry name" value="P-loop containing nucleotide triphosphate hydrolases"/>
    <property type="match status" value="1"/>
</dbReference>
<dbReference type="PANTHER" id="PTHR47691">
    <property type="entry name" value="REGULATOR-RELATED"/>
    <property type="match status" value="1"/>
</dbReference>
<dbReference type="EMBL" id="JBHSIS010000009">
    <property type="protein sequence ID" value="MFC4855953.1"/>
    <property type="molecule type" value="Genomic_DNA"/>
</dbReference>
<reference evidence="3" key="1">
    <citation type="journal article" date="2019" name="Int. J. Syst. Evol. Microbiol.">
        <title>The Global Catalogue of Microorganisms (GCM) 10K type strain sequencing project: providing services to taxonomists for standard genome sequencing and annotation.</title>
        <authorList>
            <consortium name="The Broad Institute Genomics Platform"/>
            <consortium name="The Broad Institute Genome Sequencing Center for Infectious Disease"/>
            <person name="Wu L."/>
            <person name="Ma J."/>
        </authorList>
    </citation>
    <scope>NUCLEOTIDE SEQUENCE [LARGE SCALE GENOMIC DNA]</scope>
    <source>
        <strain evidence="3">ZS-22-S1</strain>
    </source>
</reference>
<feature type="domain" description="HTH cro/C1-type" evidence="1">
    <location>
        <begin position="18"/>
        <end position="73"/>
    </location>
</feature>
<dbReference type="RefSeq" id="WP_378057920.1">
    <property type="nucleotide sequence ID" value="NZ_JBHSIS010000009.1"/>
</dbReference>
<dbReference type="PROSITE" id="PS50943">
    <property type="entry name" value="HTH_CROC1"/>
    <property type="match status" value="1"/>
</dbReference>